<dbReference type="PANTHER" id="PTHR43498:SF1">
    <property type="entry name" value="COB--COM HETERODISULFIDE REDUCTASE IRON-SULFUR SUBUNIT A"/>
    <property type="match status" value="1"/>
</dbReference>
<sequence>MRSNAFFSSRQRGTVLRYLSGTLALWPVVLAMPLCYSPIVKLPRFLLAVLASLGLTVASCPAESNRVEADICIYGGTSAGAVAAVQAATMGKSVVLVEAGQHIGGMSVEGLGGTDIDNHAGFQNSPAVGGLALEFYRRIAGNYGRQEAFEAMLRAREKKPALWRFEPHVAEAVFDAWMKEAGVRVLRGHRLAEKDGVKKEGARIVSLRTENGAEIAAKVFIDATYEGDLLDFAGVSFAVGREGNAKYHETKNGIRTDTKHGQLDRRIDPYKTPGDATSGVLFGVQDEPLGEHGEPNEAIQGYAFRLCLTKDPANRIPITKPDNYDSAHHELQRRYLAAGGGIPGPHSSIPNGKTDPGSWHSLAGNFTGWNHHYPTASYAEREKMVKNSRDYIQGVYWFMVNDPAVPEKIRKLWEGWGLCRDEFTDNGGWPRIFYVRNGRRMVSDFVLTEAHVRKENPAPVEDSVGLIWWPPDLHHARRLVKDGAVWNEGAVFDASKTADWIPCGIPYRSLVPKASECTNLLTPTCPSSSYVSYGAYRIEFIFMVAGQSAATAAVVAVDEGLSVQKVSYTKLRERLLKDGQVLAEPEK</sequence>
<dbReference type="Pfam" id="PF12831">
    <property type="entry name" value="FAD_oxidored"/>
    <property type="match status" value="1"/>
</dbReference>
<keyword evidence="2" id="KW-0479">Metal-binding</keyword>
<evidence type="ECO:0000256" key="3">
    <source>
        <dbReference type="ARBA" id="ARBA00023002"/>
    </source>
</evidence>
<organism evidence="6 7">
    <name type="scientific">Roseimicrobium gellanilyticum</name>
    <dbReference type="NCBI Taxonomy" id="748857"/>
    <lineage>
        <taxon>Bacteria</taxon>
        <taxon>Pseudomonadati</taxon>
        <taxon>Verrucomicrobiota</taxon>
        <taxon>Verrucomicrobiia</taxon>
        <taxon>Verrucomicrobiales</taxon>
        <taxon>Verrucomicrobiaceae</taxon>
        <taxon>Roseimicrobium</taxon>
    </lineage>
</organism>
<dbReference type="GO" id="GO:0046872">
    <property type="term" value="F:metal ion binding"/>
    <property type="evidence" value="ECO:0007669"/>
    <property type="project" value="UniProtKB-KW"/>
</dbReference>
<dbReference type="OrthoDB" id="9777740at2"/>
<evidence type="ECO:0000313" key="6">
    <source>
        <dbReference type="EMBL" id="RBP38983.1"/>
    </source>
</evidence>
<dbReference type="EMBL" id="QNRR01000010">
    <property type="protein sequence ID" value="RBP38983.1"/>
    <property type="molecule type" value="Genomic_DNA"/>
</dbReference>
<protein>
    <submittedName>
        <fullName evidence="6">FAD dependent oxidoreductase</fullName>
    </submittedName>
</protein>
<name>A0A366HBT0_9BACT</name>
<keyword evidence="1" id="KW-0004">4Fe-4S</keyword>
<dbReference type="SUPFAM" id="SSF51905">
    <property type="entry name" value="FAD/NAD(P)-binding domain"/>
    <property type="match status" value="1"/>
</dbReference>
<dbReference type="Proteomes" id="UP000253426">
    <property type="component" value="Unassembled WGS sequence"/>
</dbReference>
<keyword evidence="5" id="KW-0411">Iron-sulfur</keyword>
<dbReference type="PANTHER" id="PTHR43498">
    <property type="entry name" value="FERREDOXIN:COB-COM HETERODISULFIDE REDUCTASE SUBUNIT A"/>
    <property type="match status" value="1"/>
</dbReference>
<accession>A0A366HBT0</accession>
<dbReference type="Gene3D" id="3.50.50.60">
    <property type="entry name" value="FAD/NAD(P)-binding domain"/>
    <property type="match status" value="1"/>
</dbReference>
<evidence type="ECO:0000313" key="7">
    <source>
        <dbReference type="Proteomes" id="UP000253426"/>
    </source>
</evidence>
<gene>
    <name evidence="6" type="ORF">DES53_1106</name>
</gene>
<dbReference type="AlphaFoldDB" id="A0A366HBT0"/>
<evidence type="ECO:0000256" key="5">
    <source>
        <dbReference type="ARBA" id="ARBA00023014"/>
    </source>
</evidence>
<evidence type="ECO:0000256" key="4">
    <source>
        <dbReference type="ARBA" id="ARBA00023004"/>
    </source>
</evidence>
<keyword evidence="4" id="KW-0408">Iron</keyword>
<dbReference type="InterPro" id="IPR036188">
    <property type="entry name" value="FAD/NAD-bd_sf"/>
</dbReference>
<keyword evidence="7" id="KW-1185">Reference proteome</keyword>
<dbReference type="InterPro" id="IPR039650">
    <property type="entry name" value="HdrA-like"/>
</dbReference>
<dbReference type="GO" id="GO:0051539">
    <property type="term" value="F:4 iron, 4 sulfur cluster binding"/>
    <property type="evidence" value="ECO:0007669"/>
    <property type="project" value="UniProtKB-KW"/>
</dbReference>
<comment type="caution">
    <text evidence="6">The sequence shown here is derived from an EMBL/GenBank/DDBJ whole genome shotgun (WGS) entry which is preliminary data.</text>
</comment>
<dbReference type="GO" id="GO:0016491">
    <property type="term" value="F:oxidoreductase activity"/>
    <property type="evidence" value="ECO:0007669"/>
    <property type="project" value="UniProtKB-KW"/>
</dbReference>
<evidence type="ECO:0000256" key="1">
    <source>
        <dbReference type="ARBA" id="ARBA00022485"/>
    </source>
</evidence>
<reference evidence="6 7" key="1">
    <citation type="submission" date="2018-06" db="EMBL/GenBank/DDBJ databases">
        <title>Genomic Encyclopedia of Type Strains, Phase IV (KMG-IV): sequencing the most valuable type-strain genomes for metagenomic binning, comparative biology and taxonomic classification.</title>
        <authorList>
            <person name="Goeker M."/>
        </authorList>
    </citation>
    <scope>NUCLEOTIDE SEQUENCE [LARGE SCALE GENOMIC DNA]</scope>
    <source>
        <strain evidence="6 7">DSM 25532</strain>
    </source>
</reference>
<proteinExistence type="predicted"/>
<keyword evidence="3" id="KW-0560">Oxidoreductase</keyword>
<evidence type="ECO:0000256" key="2">
    <source>
        <dbReference type="ARBA" id="ARBA00022723"/>
    </source>
</evidence>